<evidence type="ECO:0000256" key="13">
    <source>
        <dbReference type="ARBA" id="ARBA00023136"/>
    </source>
</evidence>
<evidence type="ECO:0000313" key="18">
    <source>
        <dbReference type="Proteomes" id="UP000256977"/>
    </source>
</evidence>
<comment type="catalytic activity">
    <reaction evidence="1">
        <text>ATP + protein L-histidine = ADP + protein N-phospho-L-histidine.</text>
        <dbReference type="EC" id="2.7.13.3"/>
    </reaction>
</comment>
<keyword evidence="10" id="KW-0067">ATP-binding</keyword>
<keyword evidence="6" id="KW-0808">Transferase</keyword>
<evidence type="ECO:0000256" key="1">
    <source>
        <dbReference type="ARBA" id="ARBA00000085"/>
    </source>
</evidence>
<evidence type="ECO:0000256" key="6">
    <source>
        <dbReference type="ARBA" id="ARBA00022679"/>
    </source>
</evidence>
<comment type="caution">
    <text evidence="17">The sequence shown here is derived from an EMBL/GenBank/DDBJ whole genome shotgun (WGS) entry which is preliminary data.</text>
</comment>
<dbReference type="InterPro" id="IPR010559">
    <property type="entry name" value="Sig_transdc_His_kin_internal"/>
</dbReference>
<dbReference type="GO" id="GO:0005886">
    <property type="term" value="C:plasma membrane"/>
    <property type="evidence" value="ECO:0007669"/>
    <property type="project" value="UniProtKB-SubCell"/>
</dbReference>
<evidence type="ECO:0000313" key="17">
    <source>
        <dbReference type="EMBL" id="RED54470.1"/>
    </source>
</evidence>
<dbReference type="Gene3D" id="3.30.565.10">
    <property type="entry name" value="Histidine kinase-like ATPase, C-terminal domain"/>
    <property type="match status" value="1"/>
</dbReference>
<dbReference type="CDD" id="cd18774">
    <property type="entry name" value="PDC2_HK_sensor"/>
    <property type="match status" value="1"/>
</dbReference>
<keyword evidence="7 14" id="KW-0812">Transmembrane</keyword>
<dbReference type="EC" id="2.7.13.3" evidence="3"/>
<evidence type="ECO:0000256" key="12">
    <source>
        <dbReference type="ARBA" id="ARBA00023012"/>
    </source>
</evidence>
<keyword evidence="4" id="KW-1003">Cell membrane</keyword>
<comment type="subcellular location">
    <subcellularLocation>
        <location evidence="2">Cell membrane</location>
        <topology evidence="2">Multi-pass membrane protein</topology>
    </subcellularLocation>
</comment>
<evidence type="ECO:0000259" key="16">
    <source>
        <dbReference type="PROSITE" id="PS50885"/>
    </source>
</evidence>
<keyword evidence="13 14" id="KW-0472">Membrane</keyword>
<evidence type="ECO:0000256" key="4">
    <source>
        <dbReference type="ARBA" id="ARBA00022475"/>
    </source>
</evidence>
<accession>A0A3D9HYH6</accession>
<keyword evidence="5" id="KW-0597">Phosphoprotein</keyword>
<dbReference type="SUPFAM" id="SSF55874">
    <property type="entry name" value="ATPase domain of HSP90 chaperone/DNA topoisomerase II/histidine kinase"/>
    <property type="match status" value="1"/>
</dbReference>
<feature type="domain" description="HAMP" evidence="16">
    <location>
        <begin position="330"/>
        <end position="382"/>
    </location>
</feature>
<feature type="domain" description="Histidine kinase" evidence="15">
    <location>
        <begin position="492"/>
        <end position="598"/>
    </location>
</feature>
<feature type="transmembrane region" description="Helical" evidence="14">
    <location>
        <begin position="12"/>
        <end position="35"/>
    </location>
</feature>
<dbReference type="InterPro" id="IPR003594">
    <property type="entry name" value="HATPase_dom"/>
</dbReference>
<keyword evidence="11 14" id="KW-1133">Transmembrane helix</keyword>
<evidence type="ECO:0000256" key="11">
    <source>
        <dbReference type="ARBA" id="ARBA00022989"/>
    </source>
</evidence>
<evidence type="ECO:0000256" key="5">
    <source>
        <dbReference type="ARBA" id="ARBA00022553"/>
    </source>
</evidence>
<reference evidence="17 18" key="1">
    <citation type="submission" date="2018-07" db="EMBL/GenBank/DDBJ databases">
        <title>Genomic Encyclopedia of Type Strains, Phase III (KMG-III): the genomes of soil and plant-associated and newly described type strains.</title>
        <authorList>
            <person name="Whitman W."/>
        </authorList>
    </citation>
    <scope>NUCLEOTIDE SEQUENCE [LARGE SCALE GENOMIC DNA]</scope>
    <source>
        <strain evidence="17 18">CECT 7287</strain>
    </source>
</reference>
<dbReference type="SMART" id="SM00304">
    <property type="entry name" value="HAMP"/>
    <property type="match status" value="1"/>
</dbReference>
<dbReference type="Pfam" id="PF02518">
    <property type="entry name" value="HATPase_c"/>
    <property type="match status" value="1"/>
</dbReference>
<evidence type="ECO:0000256" key="2">
    <source>
        <dbReference type="ARBA" id="ARBA00004651"/>
    </source>
</evidence>
<dbReference type="Pfam" id="PF02743">
    <property type="entry name" value="dCache_1"/>
    <property type="match status" value="1"/>
</dbReference>
<dbReference type="GO" id="GO:0000155">
    <property type="term" value="F:phosphorelay sensor kinase activity"/>
    <property type="evidence" value="ECO:0007669"/>
    <property type="project" value="InterPro"/>
</dbReference>
<name>A0A3D9HYH6_9BACL</name>
<dbReference type="Pfam" id="PF00672">
    <property type="entry name" value="HAMP"/>
    <property type="match status" value="1"/>
</dbReference>
<dbReference type="PROSITE" id="PS50109">
    <property type="entry name" value="HIS_KIN"/>
    <property type="match status" value="1"/>
</dbReference>
<organism evidence="17 18">
    <name type="scientific">Cohnella phaseoli</name>
    <dbReference type="NCBI Taxonomy" id="456490"/>
    <lineage>
        <taxon>Bacteria</taxon>
        <taxon>Bacillati</taxon>
        <taxon>Bacillota</taxon>
        <taxon>Bacilli</taxon>
        <taxon>Bacillales</taxon>
        <taxon>Paenibacillaceae</taxon>
        <taxon>Cohnella</taxon>
    </lineage>
</organism>
<dbReference type="PANTHER" id="PTHR34220:SF7">
    <property type="entry name" value="SENSOR HISTIDINE KINASE YPDA"/>
    <property type="match status" value="1"/>
</dbReference>
<keyword evidence="9 17" id="KW-0418">Kinase</keyword>
<evidence type="ECO:0000256" key="14">
    <source>
        <dbReference type="SAM" id="Phobius"/>
    </source>
</evidence>
<dbReference type="Gene3D" id="3.30.450.20">
    <property type="entry name" value="PAS domain"/>
    <property type="match status" value="1"/>
</dbReference>
<dbReference type="Proteomes" id="UP000256977">
    <property type="component" value="Unassembled WGS sequence"/>
</dbReference>
<dbReference type="AlphaFoldDB" id="A0A3D9HYH6"/>
<dbReference type="InterPro" id="IPR050640">
    <property type="entry name" value="Bact_2-comp_sensor_kinase"/>
</dbReference>
<protein>
    <recommendedName>
        <fullName evidence="3">histidine kinase</fullName>
        <ecNumber evidence="3">2.7.13.3</ecNumber>
    </recommendedName>
</protein>
<dbReference type="InterPro" id="IPR005467">
    <property type="entry name" value="His_kinase_dom"/>
</dbReference>
<dbReference type="Pfam" id="PF06580">
    <property type="entry name" value="His_kinase"/>
    <property type="match status" value="1"/>
</dbReference>
<keyword evidence="12" id="KW-0902">Two-component regulatory system</keyword>
<keyword evidence="8" id="KW-0547">Nucleotide-binding</keyword>
<evidence type="ECO:0000256" key="8">
    <source>
        <dbReference type="ARBA" id="ARBA00022741"/>
    </source>
</evidence>
<keyword evidence="18" id="KW-1185">Reference proteome</keyword>
<dbReference type="PROSITE" id="PS50885">
    <property type="entry name" value="HAMP"/>
    <property type="match status" value="1"/>
</dbReference>
<evidence type="ECO:0000256" key="9">
    <source>
        <dbReference type="ARBA" id="ARBA00022777"/>
    </source>
</evidence>
<evidence type="ECO:0000259" key="15">
    <source>
        <dbReference type="PROSITE" id="PS50109"/>
    </source>
</evidence>
<dbReference type="PANTHER" id="PTHR34220">
    <property type="entry name" value="SENSOR HISTIDINE KINASE YPDA"/>
    <property type="match status" value="1"/>
</dbReference>
<dbReference type="InterPro" id="IPR003660">
    <property type="entry name" value="HAMP_dom"/>
</dbReference>
<dbReference type="SMART" id="SM00387">
    <property type="entry name" value="HATPase_c"/>
    <property type="match status" value="1"/>
</dbReference>
<dbReference type="RefSeq" id="WP_116065494.1">
    <property type="nucleotide sequence ID" value="NZ_QRDZ01000049.1"/>
</dbReference>
<gene>
    <name evidence="17" type="ORF">DFP98_14935</name>
</gene>
<evidence type="ECO:0000256" key="7">
    <source>
        <dbReference type="ARBA" id="ARBA00022692"/>
    </source>
</evidence>
<dbReference type="GO" id="GO:0005524">
    <property type="term" value="F:ATP binding"/>
    <property type="evidence" value="ECO:0007669"/>
    <property type="project" value="UniProtKB-KW"/>
</dbReference>
<sequence>MRKWRRFKMRNLPLFAKISLVFSLVVTCFILLIGLSSYSVYRKSMETQVGDFVPQVLEQVGARIDGYVDELLMVPQSIFYMPGESDALGVLRAANDPAVTRSLEYTLDLHAVLNRLNFRTGENLQSITFYSLAGDAYLLTKGGGMWVERNYKDQPWYGELDTEYYAPTVWGTYQDETVTGRPYVFSIVQPVQSAKRHRIDGVIQVSGSIEAISAMIRKVNFGAGSIVYVLDHRNHIVFSTNPSVIGQAWNRSYGFDWGERPVGADSFELELEDKPYLFSYNWSSDSGWKVVSLIPSENLSKGIYRIKFWTYAVVASGILIVFGLALAIAYGFTKPLRKLSDRIKHLDLQHLDKPPDVDRLDEVGHLSNSFQNMIKRMNGLFGEITHEKVLKQEAEIKALQSQINPHFIHNALETIRMTYKSGRHENGEQGLVSLGHVLRYQAAQEQDAIPFSAELEFLNKYLSLQKLRYGDRLSVDLEVDPEVEKHSIPYMILQPLVENALKYGVSSFDHSIALTVRIGVEDGFITGDVIDEGKGMSPERLEQVIAEMGAFSGNRQGGIGLANVYQRLQLLFGPSAELHIESHQEVGTIVSFRFPVRPHNKGKLKHANPNR</sequence>
<dbReference type="InterPro" id="IPR036890">
    <property type="entry name" value="HATPase_C_sf"/>
</dbReference>
<dbReference type="SUPFAM" id="SSF158472">
    <property type="entry name" value="HAMP domain-like"/>
    <property type="match status" value="1"/>
</dbReference>
<dbReference type="CDD" id="cd06225">
    <property type="entry name" value="HAMP"/>
    <property type="match status" value="1"/>
</dbReference>
<dbReference type="Gene3D" id="1.10.8.500">
    <property type="entry name" value="HAMP domain in histidine kinase"/>
    <property type="match status" value="1"/>
</dbReference>
<dbReference type="InterPro" id="IPR033479">
    <property type="entry name" value="dCache_1"/>
</dbReference>
<proteinExistence type="predicted"/>
<dbReference type="EMBL" id="QRDZ01000049">
    <property type="protein sequence ID" value="RED54470.1"/>
    <property type="molecule type" value="Genomic_DNA"/>
</dbReference>
<feature type="transmembrane region" description="Helical" evidence="14">
    <location>
        <begin position="308"/>
        <end position="332"/>
    </location>
</feature>
<evidence type="ECO:0000256" key="3">
    <source>
        <dbReference type="ARBA" id="ARBA00012438"/>
    </source>
</evidence>
<evidence type="ECO:0000256" key="10">
    <source>
        <dbReference type="ARBA" id="ARBA00022840"/>
    </source>
</evidence>